<dbReference type="EMBL" id="FTOI01000001">
    <property type="protein sequence ID" value="SIS45591.1"/>
    <property type="molecule type" value="Genomic_DNA"/>
</dbReference>
<dbReference type="AlphaFoldDB" id="A0A1N7J8L1"/>
<reference evidence="4" key="1">
    <citation type="submission" date="2017-01" db="EMBL/GenBank/DDBJ databases">
        <authorList>
            <person name="Varghese N."/>
            <person name="Submissions S."/>
        </authorList>
    </citation>
    <scope>NUCLEOTIDE SEQUENCE [LARGE SCALE GENOMIC DNA]</scope>
    <source>
        <strain evidence="4">DSM 23145</strain>
    </source>
</reference>
<keyword evidence="2" id="KW-0732">Signal</keyword>
<protein>
    <recommendedName>
        <fullName evidence="5">Outer membrane protein with beta-barrel domain</fullName>
    </recommendedName>
</protein>
<evidence type="ECO:0008006" key="5">
    <source>
        <dbReference type="Google" id="ProtNLM"/>
    </source>
</evidence>
<evidence type="ECO:0000256" key="2">
    <source>
        <dbReference type="SAM" id="SignalP"/>
    </source>
</evidence>
<organism evidence="3 4">
    <name type="scientific">Kaistella chaponensis</name>
    <dbReference type="NCBI Taxonomy" id="713588"/>
    <lineage>
        <taxon>Bacteria</taxon>
        <taxon>Pseudomonadati</taxon>
        <taxon>Bacteroidota</taxon>
        <taxon>Flavobacteriia</taxon>
        <taxon>Flavobacteriales</taxon>
        <taxon>Weeksellaceae</taxon>
        <taxon>Chryseobacterium group</taxon>
        <taxon>Kaistella</taxon>
    </lineage>
</organism>
<keyword evidence="1" id="KW-0175">Coiled coil</keyword>
<keyword evidence="4" id="KW-1185">Reference proteome</keyword>
<dbReference type="RefSeq" id="WP_076384538.1">
    <property type="nucleotide sequence ID" value="NZ_FTOI01000001.1"/>
</dbReference>
<evidence type="ECO:0000256" key="1">
    <source>
        <dbReference type="SAM" id="Coils"/>
    </source>
</evidence>
<dbReference type="STRING" id="713588.SAMN05421789_101241"/>
<feature type="signal peptide" evidence="2">
    <location>
        <begin position="1"/>
        <end position="19"/>
    </location>
</feature>
<feature type="coiled-coil region" evidence="1">
    <location>
        <begin position="132"/>
        <end position="220"/>
    </location>
</feature>
<dbReference type="OrthoDB" id="658990at2"/>
<accession>A0A1N7J8L1</accession>
<evidence type="ECO:0000313" key="4">
    <source>
        <dbReference type="Proteomes" id="UP000185839"/>
    </source>
</evidence>
<sequence>MKKLLFAFFLLTTFTTTFAQKIIKVDFKDKTIDSLNEIENLKLGELYKIEIDHVNLNLYNVVLNKKDTIYKSAVKFPTFELVNLGGIGDLLSKINLNSLSTKREDSSKIRTDIKIKNNITYDNLEIVVEKRIRKEKMELEKYYSKINKYNDEIDELNLKIQNHLLSYSVLDRTNSTFSQLNSGFTIDKILNESTAIRNNIKNLKAEIEKEKFEYLQFRTESGKVEIIAKNPKLKDADQYITDAYTKTVTDVGLVYQTINAEKVTTLLKSIILLDNNSNERFVSLPQQLNGNETQIKIQIIPAATDSNLPSYSTVLKFTQKQKFFTGMSMSFYYAGFNDEIYSTTAITTGTNTNYRLVNENNSKGETGVVSLLHFGCKPWINNATNLKDLALNIVIGPALALTKNVRPRVAVGGGLSYGRKNMITLNALYMAGYIDKKSTAYDLNTDYSVAPTNITVSKLAGSFALSLGYIYEF</sequence>
<gene>
    <name evidence="3" type="ORF">SAMN05421789_101241</name>
</gene>
<name>A0A1N7J8L1_9FLAO</name>
<proteinExistence type="predicted"/>
<feature type="chain" id="PRO_5013088625" description="Outer membrane protein with beta-barrel domain" evidence="2">
    <location>
        <begin position="20"/>
        <end position="473"/>
    </location>
</feature>
<dbReference type="Proteomes" id="UP000185839">
    <property type="component" value="Unassembled WGS sequence"/>
</dbReference>
<evidence type="ECO:0000313" key="3">
    <source>
        <dbReference type="EMBL" id="SIS45591.1"/>
    </source>
</evidence>